<dbReference type="AlphaFoldDB" id="A0AA35Y913"/>
<dbReference type="EMBL" id="OX465077">
    <property type="protein sequence ID" value="CAI9269640.1"/>
    <property type="molecule type" value="Genomic_DNA"/>
</dbReference>
<gene>
    <name evidence="1" type="ORF">LSALG_LOCUS9996</name>
</gene>
<evidence type="ECO:0000313" key="2">
    <source>
        <dbReference type="Proteomes" id="UP001177003"/>
    </source>
</evidence>
<sequence>MGDSDFAKVHNSSIFLEDPPTPHNNMKFIVDGLKKSCLVHALTISPAIYQNLIRDFWKNAVVKKNNQGEKFVEASIENKQIQVTEHIIRESLQIDDRPEYPMEVDIHQTRDVLEHMGYEGSFPLLSQSCFLLAGSI</sequence>
<proteinExistence type="predicted"/>
<reference evidence="1" key="1">
    <citation type="submission" date="2023-04" db="EMBL/GenBank/DDBJ databases">
        <authorList>
            <person name="Vijverberg K."/>
            <person name="Xiong W."/>
            <person name="Schranz E."/>
        </authorList>
    </citation>
    <scope>NUCLEOTIDE SEQUENCE</scope>
</reference>
<dbReference type="Proteomes" id="UP001177003">
    <property type="component" value="Chromosome 1"/>
</dbReference>
<evidence type="ECO:0000313" key="1">
    <source>
        <dbReference type="EMBL" id="CAI9269640.1"/>
    </source>
</evidence>
<name>A0AA35Y913_LACSI</name>
<accession>A0AA35Y913</accession>
<protein>
    <submittedName>
        <fullName evidence="1">Uncharacterized protein</fullName>
    </submittedName>
</protein>
<organism evidence="1 2">
    <name type="scientific">Lactuca saligna</name>
    <name type="common">Willowleaf lettuce</name>
    <dbReference type="NCBI Taxonomy" id="75948"/>
    <lineage>
        <taxon>Eukaryota</taxon>
        <taxon>Viridiplantae</taxon>
        <taxon>Streptophyta</taxon>
        <taxon>Embryophyta</taxon>
        <taxon>Tracheophyta</taxon>
        <taxon>Spermatophyta</taxon>
        <taxon>Magnoliopsida</taxon>
        <taxon>eudicotyledons</taxon>
        <taxon>Gunneridae</taxon>
        <taxon>Pentapetalae</taxon>
        <taxon>asterids</taxon>
        <taxon>campanulids</taxon>
        <taxon>Asterales</taxon>
        <taxon>Asteraceae</taxon>
        <taxon>Cichorioideae</taxon>
        <taxon>Cichorieae</taxon>
        <taxon>Lactucinae</taxon>
        <taxon>Lactuca</taxon>
    </lineage>
</organism>
<keyword evidence="2" id="KW-1185">Reference proteome</keyword>